<comment type="caution">
    <text evidence="1">The sequence shown here is derived from an EMBL/GenBank/DDBJ whole genome shotgun (WGS) entry which is preliminary data.</text>
</comment>
<dbReference type="EMBL" id="PISJ01000010">
    <property type="protein sequence ID" value="PKF34710.1"/>
    <property type="molecule type" value="Genomic_DNA"/>
</dbReference>
<evidence type="ECO:0000313" key="2">
    <source>
        <dbReference type="Proteomes" id="UP000233553"/>
    </source>
</evidence>
<organism evidence="1 2">
    <name type="scientific">Acinetobacter proteolyticus</name>
    <dbReference type="NCBI Taxonomy" id="1776741"/>
    <lineage>
        <taxon>Bacteria</taxon>
        <taxon>Pseudomonadati</taxon>
        <taxon>Pseudomonadota</taxon>
        <taxon>Gammaproteobacteria</taxon>
        <taxon>Moraxellales</taxon>
        <taxon>Moraxellaceae</taxon>
        <taxon>Acinetobacter</taxon>
    </lineage>
</organism>
<name>A0A2N0WH01_9GAMM</name>
<dbReference type="RefSeq" id="WP_101235938.1">
    <property type="nucleotide sequence ID" value="NZ_LR732744.1"/>
</dbReference>
<proteinExistence type="predicted"/>
<dbReference type="Proteomes" id="UP000233553">
    <property type="component" value="Unassembled WGS sequence"/>
</dbReference>
<accession>A0A2N0WH01</accession>
<reference evidence="1 2" key="1">
    <citation type="submission" date="2017-12" db="EMBL/GenBank/DDBJ databases">
        <title>Draft Genome sequences of multiple microbial strains isolated from spacecraft associated surfaces.</title>
        <authorList>
            <person name="Seuylemezian A."/>
            <person name="Vaishampayan P."/>
            <person name="Venkateswaran K."/>
        </authorList>
    </citation>
    <scope>NUCLEOTIDE SEQUENCE [LARGE SCALE GENOMIC DNA]</scope>
    <source>
        <strain evidence="1 2">2P01AA</strain>
    </source>
</reference>
<evidence type="ECO:0000313" key="1">
    <source>
        <dbReference type="EMBL" id="PKF34710.1"/>
    </source>
</evidence>
<dbReference type="AlphaFoldDB" id="A0A2N0WH01"/>
<protein>
    <submittedName>
        <fullName evidence="1">Uncharacterized protein</fullName>
    </submittedName>
</protein>
<sequence>MKKHIILSLLIDLIVGSLVGSLGYSKTAARYDAITTVRVMMNQVVENELLNLEQVKQLSVRAGQSSKKDYQSVASKFNFSEKQRSNALEGSNCSQFIVGINEAK</sequence>
<gene>
    <name evidence="1" type="ORF">CW311_05935</name>
</gene>